<comment type="caution">
    <text evidence="1">The sequence shown here is derived from an EMBL/GenBank/DDBJ whole genome shotgun (WGS) entry which is preliminary data.</text>
</comment>
<protein>
    <submittedName>
        <fullName evidence="1">Uncharacterized protein</fullName>
    </submittedName>
</protein>
<name>A0A4C1VID0_EUMVA</name>
<proteinExistence type="predicted"/>
<evidence type="ECO:0000313" key="1">
    <source>
        <dbReference type="EMBL" id="GBP38706.1"/>
    </source>
</evidence>
<dbReference type="EMBL" id="BGZK01000353">
    <property type="protein sequence ID" value="GBP38706.1"/>
    <property type="molecule type" value="Genomic_DNA"/>
</dbReference>
<dbReference type="AlphaFoldDB" id="A0A4C1VID0"/>
<keyword evidence="2" id="KW-1185">Reference proteome</keyword>
<dbReference type="Proteomes" id="UP000299102">
    <property type="component" value="Unassembled WGS sequence"/>
</dbReference>
<accession>A0A4C1VID0</accession>
<gene>
    <name evidence="1" type="ORF">EVAR_22355_1</name>
</gene>
<organism evidence="1 2">
    <name type="scientific">Eumeta variegata</name>
    <name type="common">Bagworm moth</name>
    <name type="synonym">Eumeta japonica</name>
    <dbReference type="NCBI Taxonomy" id="151549"/>
    <lineage>
        <taxon>Eukaryota</taxon>
        <taxon>Metazoa</taxon>
        <taxon>Ecdysozoa</taxon>
        <taxon>Arthropoda</taxon>
        <taxon>Hexapoda</taxon>
        <taxon>Insecta</taxon>
        <taxon>Pterygota</taxon>
        <taxon>Neoptera</taxon>
        <taxon>Endopterygota</taxon>
        <taxon>Lepidoptera</taxon>
        <taxon>Glossata</taxon>
        <taxon>Ditrysia</taxon>
        <taxon>Tineoidea</taxon>
        <taxon>Psychidae</taxon>
        <taxon>Oiketicinae</taxon>
        <taxon>Eumeta</taxon>
    </lineage>
</organism>
<reference evidence="1 2" key="1">
    <citation type="journal article" date="2019" name="Commun. Biol.">
        <title>The bagworm genome reveals a unique fibroin gene that provides high tensile strength.</title>
        <authorList>
            <person name="Kono N."/>
            <person name="Nakamura H."/>
            <person name="Ohtoshi R."/>
            <person name="Tomita M."/>
            <person name="Numata K."/>
            <person name="Arakawa K."/>
        </authorList>
    </citation>
    <scope>NUCLEOTIDE SEQUENCE [LARGE SCALE GENOMIC DNA]</scope>
</reference>
<evidence type="ECO:0000313" key="2">
    <source>
        <dbReference type="Proteomes" id="UP000299102"/>
    </source>
</evidence>
<sequence length="72" mass="7937">MLVLQDIALLQAISGFGSAADMFLVTLRQSSVTVYAVDGHMRVSIDIIEHAYYRGSEGDRKKNNSIAAHKKK</sequence>